<dbReference type="EMBL" id="RBPT01000278">
    <property type="protein sequence ID" value="RMO43967.1"/>
    <property type="molecule type" value="Genomic_DNA"/>
</dbReference>
<evidence type="ECO:0000259" key="1">
    <source>
        <dbReference type="Pfam" id="PF12625"/>
    </source>
</evidence>
<evidence type="ECO:0000313" key="7">
    <source>
        <dbReference type="EMBL" id="RMQ20818.1"/>
    </source>
</evidence>
<evidence type="ECO:0000313" key="6">
    <source>
        <dbReference type="EMBL" id="RMO43967.1"/>
    </source>
</evidence>
<dbReference type="Proteomes" id="UP000273536">
    <property type="component" value="Unassembled WGS sequence"/>
</dbReference>
<reference evidence="9 10" key="3">
    <citation type="submission" date="2018-08" db="EMBL/GenBank/DDBJ databases">
        <title>Recombination of ecologically and evolutionarily significant loci maintains genetic cohesion in the Pseudomonas syringae species complex.</title>
        <authorList>
            <person name="Dillon M."/>
            <person name="Thakur S."/>
            <person name="Almeida R.N.D."/>
            <person name="Weir B.S."/>
            <person name="Guttman D.S."/>
        </authorList>
    </citation>
    <scope>NUCLEOTIDE SEQUENCE [LARGE SCALE GENOMIC DNA]</scope>
    <source>
        <strain evidence="7 9">ICMP 4182</strain>
        <strain evidence="4 11">ICMP 4324</strain>
        <strain evidence="3 12">ICMP 4332</strain>
        <strain evidence="5 10">ICMP 6372</strain>
        <strain evidence="6 13">ICMP 867</strain>
    </source>
</reference>
<evidence type="ECO:0000313" key="10">
    <source>
        <dbReference type="Proteomes" id="UP000273536"/>
    </source>
</evidence>
<dbReference type="Proteomes" id="UP000280599">
    <property type="component" value="Unassembled WGS sequence"/>
</dbReference>
<dbReference type="EMBL" id="RBQX01000042">
    <property type="protein sequence ID" value="RMQ20818.1"/>
    <property type="molecule type" value="Genomic_DNA"/>
</dbReference>
<evidence type="ECO:0000313" key="2">
    <source>
        <dbReference type="EMBL" id="KPC44767.1"/>
    </source>
</evidence>
<gene>
    <name evidence="2" type="ORF">AC496_0736</name>
    <name evidence="7" type="ORF">ALQ11_03033</name>
    <name evidence="6" type="ORF">ALQ41_03121</name>
    <name evidence="5" type="ORF">ALQ42_02015</name>
    <name evidence="4" type="ORF">ALQ73_02274</name>
    <name evidence="3" type="ORF">ALQ74_02122</name>
</gene>
<dbReference type="InterPro" id="IPR032687">
    <property type="entry name" value="AraC-type_N"/>
</dbReference>
<evidence type="ECO:0000313" key="3">
    <source>
        <dbReference type="EMBL" id="RMM64676.1"/>
    </source>
</evidence>
<protein>
    <submittedName>
        <fullName evidence="2">Helix-turn-helix protein</fullName>
    </submittedName>
    <submittedName>
        <fullName evidence="7">Helix-turn-helix, AraC type</fullName>
    </submittedName>
</protein>
<dbReference type="AlphaFoldDB" id="A0A0P9RTA8"/>
<organism evidence="7 9">
    <name type="scientific">Pseudomonas savastanoi pv. glycinea</name>
    <name type="common">Pseudomonas syringae pv. glycinea</name>
    <dbReference type="NCBI Taxonomy" id="318"/>
    <lineage>
        <taxon>Bacteria</taxon>
        <taxon>Pseudomonadati</taxon>
        <taxon>Pseudomonadota</taxon>
        <taxon>Gammaproteobacteria</taxon>
        <taxon>Pseudomonadales</taxon>
        <taxon>Pseudomonadaceae</taxon>
        <taxon>Pseudomonas</taxon>
    </lineage>
</organism>
<dbReference type="Proteomes" id="UP000279057">
    <property type="component" value="Unassembled WGS sequence"/>
</dbReference>
<reference evidence="2 8" key="2">
    <citation type="submission" date="2015-10" db="EMBL/GenBank/DDBJ databases">
        <title>Comparative genomics and high-throughput reverse genetic screens identify a new phytobacterial MAMP and an Arabidopsis receptor required for immune elicitation.</title>
        <authorList>
            <person name="Mott G.A."/>
            <person name="Thakur S."/>
            <person name="Wang P.W."/>
            <person name="Desveaux D."/>
            <person name="Guttman D.S."/>
        </authorList>
    </citation>
    <scope>NUCLEOTIDE SEQUENCE [LARGE SCALE GENOMIC DNA]</scope>
    <source>
        <strain evidence="2 8">BR1</strain>
    </source>
</reference>
<name>A0A0P9RTA8_PSESG</name>
<comment type="caution">
    <text evidence="7">The sequence shown here is derived from an EMBL/GenBank/DDBJ whole genome shotgun (WGS) entry which is preliminary data.</text>
</comment>
<keyword evidence="8" id="KW-1185">Reference proteome</keyword>
<dbReference type="Proteomes" id="UP000272471">
    <property type="component" value="Unassembled WGS sequence"/>
</dbReference>
<dbReference type="EMBL" id="RBPS01000161">
    <property type="protein sequence ID" value="RMO37151.1"/>
    <property type="molecule type" value="Genomic_DNA"/>
</dbReference>
<evidence type="ECO:0000313" key="4">
    <source>
        <dbReference type="EMBL" id="RMM72216.1"/>
    </source>
</evidence>
<evidence type="ECO:0000313" key="9">
    <source>
        <dbReference type="Proteomes" id="UP000272471"/>
    </source>
</evidence>
<proteinExistence type="predicted"/>
<dbReference type="EMBL" id="RBOM01000139">
    <property type="protein sequence ID" value="RMM64676.1"/>
    <property type="molecule type" value="Genomic_DNA"/>
</dbReference>
<evidence type="ECO:0000313" key="11">
    <source>
        <dbReference type="Proteomes" id="UP000276829"/>
    </source>
</evidence>
<evidence type="ECO:0000313" key="13">
    <source>
        <dbReference type="Proteomes" id="UP000280599"/>
    </source>
</evidence>
<dbReference type="EMBL" id="RBON01000079">
    <property type="protein sequence ID" value="RMM72216.1"/>
    <property type="molecule type" value="Genomic_DNA"/>
</dbReference>
<dbReference type="Pfam" id="PF12625">
    <property type="entry name" value="Arabinose_bd"/>
    <property type="match status" value="1"/>
</dbReference>
<dbReference type="EMBL" id="LGLO01000048">
    <property type="protein sequence ID" value="KPC44767.1"/>
    <property type="molecule type" value="Genomic_DNA"/>
</dbReference>
<accession>A0A0P9RTA8</accession>
<evidence type="ECO:0000313" key="8">
    <source>
        <dbReference type="Proteomes" id="UP000037836"/>
    </source>
</evidence>
<dbReference type="Proteomes" id="UP000037836">
    <property type="component" value="Unassembled WGS sequence"/>
</dbReference>
<evidence type="ECO:0000313" key="12">
    <source>
        <dbReference type="Proteomes" id="UP000279057"/>
    </source>
</evidence>
<dbReference type="Proteomes" id="UP000276829">
    <property type="component" value="Unassembled WGS sequence"/>
</dbReference>
<reference evidence="2 8" key="1">
    <citation type="submission" date="2015-07" db="EMBL/GenBank/DDBJ databases">
        <authorList>
            <person name="O'Brien H.E."/>
            <person name="Thakur S."/>
            <person name="Gong Y."/>
            <person name="Wang P.W."/>
            <person name="Guttman D.S."/>
        </authorList>
    </citation>
    <scope>NUCLEOTIDE SEQUENCE [LARGE SCALE GENOMIC DNA]</scope>
    <source>
        <strain evidence="2 8">BR1</strain>
    </source>
</reference>
<feature type="domain" description="HTH-type transcriptional regulator AraC-type N-terminal" evidence="1">
    <location>
        <begin position="22"/>
        <end position="71"/>
    </location>
</feature>
<evidence type="ECO:0000313" key="5">
    <source>
        <dbReference type="EMBL" id="RMO37151.1"/>
    </source>
</evidence>
<sequence length="71" mass="7455">MPEPSSLASWTPALRKQLDALGVDSNALCQSAGIDSSMLGDPGAQFPSDITADLWQRAVQACLDPTLGLRV</sequence>